<protein>
    <submittedName>
        <fullName evidence="1">Uncharacterized protein</fullName>
    </submittedName>
</protein>
<evidence type="ECO:0000313" key="1">
    <source>
        <dbReference type="EMBL" id="OBB26905.1"/>
    </source>
</evidence>
<comment type="caution">
    <text evidence="1">The sequence shown here is derived from an EMBL/GenBank/DDBJ whole genome shotgun (WGS) entry which is preliminary data.</text>
</comment>
<dbReference type="AlphaFoldDB" id="A0A1A0QXI0"/>
<organism evidence="1 2">
    <name type="scientific">Mycolicibacterium peregrinum</name>
    <name type="common">Mycobacterium peregrinum</name>
    <dbReference type="NCBI Taxonomy" id="43304"/>
    <lineage>
        <taxon>Bacteria</taxon>
        <taxon>Bacillati</taxon>
        <taxon>Actinomycetota</taxon>
        <taxon>Actinomycetes</taxon>
        <taxon>Mycobacteriales</taxon>
        <taxon>Mycobacteriaceae</taxon>
        <taxon>Mycolicibacterium</taxon>
    </lineage>
</organism>
<accession>A0A1A0QXI0</accession>
<evidence type="ECO:0000313" key="2">
    <source>
        <dbReference type="Proteomes" id="UP000093902"/>
    </source>
</evidence>
<proteinExistence type="predicted"/>
<gene>
    <name evidence="1" type="ORF">A5792_23905</name>
</gene>
<sequence length="83" mass="8793">MSRGSRAAGKIVGLTDTVLSPEHRNMRAELRSISKHDVHAASVITRAAQTSPLLVVAIADRDGNAGELSNIDAVGVWGDWGCR</sequence>
<name>A0A1A0QXI0_MYCPR</name>
<dbReference type="Proteomes" id="UP000093902">
    <property type="component" value="Unassembled WGS sequence"/>
</dbReference>
<dbReference type="EMBL" id="LZSO01000031">
    <property type="protein sequence ID" value="OBB26905.1"/>
    <property type="molecule type" value="Genomic_DNA"/>
</dbReference>
<reference evidence="2" key="1">
    <citation type="submission" date="2016-06" db="EMBL/GenBank/DDBJ databases">
        <authorList>
            <person name="Sutton G."/>
            <person name="Brinkac L."/>
            <person name="Sanka R."/>
            <person name="Adams M."/>
            <person name="Lau E."/>
            <person name="Mehaffy C."/>
            <person name="Tameris M."/>
            <person name="Hatherill M."/>
            <person name="Hanekom W."/>
            <person name="Mahomed H."/>
            <person name="Mcshane H."/>
        </authorList>
    </citation>
    <scope>NUCLEOTIDE SEQUENCE [LARGE SCALE GENOMIC DNA]</scope>
    <source>
        <strain evidence="2">852002-51209_SCH5440388</strain>
    </source>
</reference>